<dbReference type="InterPro" id="IPR045865">
    <property type="entry name" value="ACT-like_dom_sf"/>
</dbReference>
<evidence type="ECO:0000313" key="12">
    <source>
        <dbReference type="Proteomes" id="UP001139354"/>
    </source>
</evidence>
<keyword evidence="9" id="KW-0028">Amino-acid biosynthesis</keyword>
<dbReference type="FunFam" id="3.40.50.720:FF:000021">
    <property type="entry name" value="D-3-phosphoglycerate dehydrogenase"/>
    <property type="match status" value="1"/>
</dbReference>
<dbReference type="InterPro" id="IPR002912">
    <property type="entry name" value="ACT_dom"/>
</dbReference>
<dbReference type="Pfam" id="PF19304">
    <property type="entry name" value="PGDH_inter"/>
    <property type="match status" value="1"/>
</dbReference>
<dbReference type="InterPro" id="IPR029752">
    <property type="entry name" value="D-isomer_DH_CS1"/>
</dbReference>
<comment type="catalytic activity">
    <reaction evidence="7">
        <text>(R)-2-hydroxyglutarate + NAD(+) = 2-oxoglutarate + NADH + H(+)</text>
        <dbReference type="Rhea" id="RHEA:49612"/>
        <dbReference type="ChEBI" id="CHEBI:15378"/>
        <dbReference type="ChEBI" id="CHEBI:15801"/>
        <dbReference type="ChEBI" id="CHEBI:16810"/>
        <dbReference type="ChEBI" id="CHEBI:57540"/>
        <dbReference type="ChEBI" id="CHEBI:57945"/>
        <dbReference type="EC" id="1.1.1.399"/>
    </reaction>
</comment>
<dbReference type="EMBL" id="JAGTTN010000002">
    <property type="protein sequence ID" value="MCC2032423.1"/>
    <property type="molecule type" value="Genomic_DNA"/>
</dbReference>
<dbReference type="PANTHER" id="PTHR42938">
    <property type="entry name" value="FORMATE DEHYDROGENASE 1"/>
    <property type="match status" value="1"/>
</dbReference>
<evidence type="ECO:0000256" key="5">
    <source>
        <dbReference type="ARBA" id="ARBA00023002"/>
    </source>
</evidence>
<dbReference type="InterPro" id="IPR006236">
    <property type="entry name" value="PGDH"/>
</dbReference>
<dbReference type="Pfam" id="PF00389">
    <property type="entry name" value="2-Hacid_dh"/>
    <property type="match status" value="1"/>
</dbReference>
<dbReference type="Proteomes" id="UP001139354">
    <property type="component" value="Unassembled WGS sequence"/>
</dbReference>
<accession>A0A9X1LVI3</accession>
<dbReference type="InterPro" id="IPR006140">
    <property type="entry name" value="D-isomer_DH_NAD-bd"/>
</dbReference>
<evidence type="ECO:0000256" key="3">
    <source>
        <dbReference type="ARBA" id="ARBA00005854"/>
    </source>
</evidence>
<dbReference type="InterPro" id="IPR045626">
    <property type="entry name" value="PGDH_ASB_dom"/>
</dbReference>
<dbReference type="InterPro" id="IPR029009">
    <property type="entry name" value="ASB_dom_sf"/>
</dbReference>
<comment type="catalytic activity">
    <reaction evidence="8 9">
        <text>(2R)-3-phosphoglycerate + NAD(+) = 3-phosphooxypyruvate + NADH + H(+)</text>
        <dbReference type="Rhea" id="RHEA:12641"/>
        <dbReference type="ChEBI" id="CHEBI:15378"/>
        <dbReference type="ChEBI" id="CHEBI:18110"/>
        <dbReference type="ChEBI" id="CHEBI:57540"/>
        <dbReference type="ChEBI" id="CHEBI:57945"/>
        <dbReference type="ChEBI" id="CHEBI:58272"/>
        <dbReference type="EC" id="1.1.1.95"/>
    </reaction>
</comment>
<dbReference type="RefSeq" id="WP_229384359.1">
    <property type="nucleotide sequence ID" value="NZ_JAGTTN010000002.1"/>
</dbReference>
<keyword evidence="6 9" id="KW-0520">NAD</keyword>
<dbReference type="InterPro" id="IPR029753">
    <property type="entry name" value="D-isomer_DH_CS"/>
</dbReference>
<keyword evidence="12" id="KW-1185">Reference proteome</keyword>
<dbReference type="PANTHER" id="PTHR42938:SF47">
    <property type="entry name" value="HYDROXYPYRUVATE REDUCTASE"/>
    <property type="match status" value="1"/>
</dbReference>
<dbReference type="PROSITE" id="PS51671">
    <property type="entry name" value="ACT"/>
    <property type="match status" value="1"/>
</dbReference>
<name>A0A9X1LVI3_9MICO</name>
<evidence type="ECO:0000256" key="8">
    <source>
        <dbReference type="ARBA" id="ARBA00048731"/>
    </source>
</evidence>
<gene>
    <name evidence="11" type="primary">serA</name>
    <name evidence="11" type="ORF">KEC57_09575</name>
</gene>
<sequence length="534" mass="56156">MTKPVVLIAEELSPATIDALGPDFDVRKVDGTDRPALLSALADANAVLVRSATKIDAEAIAAAPLLKVVARAGVGLDNVDIKTATTAGVMVVNAPTSNIISAAELTVGHILSLARRIPAAHASLADGLWKRSAYTGTELFEKTVGIIGLGRIGALIAARLQAFDMRVVAFDPYVTSARAQQLGVQLLSLDELLAESDFVTIHMPKTPETTGMIGIPEFQRMKRSAFVVNVARGGLIDEEALFKALTTGEIAGAGLDVFTTEPPVENGSARMLLDLPNVVVTPHLGASTDEAQEKAGVSVAKSVRLALGGELVPDAVNVAGGVIDPYVRPGIPLVEKLGQIFAALAHSPLTSLDVEVHGELNAYDVSVLKLAALKGVFTNIVSETVSYVNAPLLAEQRGVEVRLLVDEDSPEYRNIITLRGALSDGSQLSVSGTLTGTKQIEKLVGINDYAIELPIEQHHVVMVYTDRPGIVAVYGQKFGDAGINIAGMQIARRAAGGQALSVLTVDSPVPDELLDEVSAAIEADLFRQIEITES</sequence>
<evidence type="ECO:0000256" key="1">
    <source>
        <dbReference type="ARBA" id="ARBA00003800"/>
    </source>
</evidence>
<dbReference type="PROSITE" id="PS00065">
    <property type="entry name" value="D_2_HYDROXYACID_DH_1"/>
    <property type="match status" value="1"/>
</dbReference>
<protein>
    <recommendedName>
        <fullName evidence="4 9">D-3-phosphoglycerate dehydrogenase</fullName>
        <ecNumber evidence="9">1.1.1.95</ecNumber>
    </recommendedName>
</protein>
<dbReference type="Gene3D" id="3.40.50.720">
    <property type="entry name" value="NAD(P)-binding Rossmann-like Domain"/>
    <property type="match status" value="2"/>
</dbReference>
<dbReference type="InterPro" id="IPR006139">
    <property type="entry name" value="D-isomer_2_OHA_DH_cat_dom"/>
</dbReference>
<comment type="similarity">
    <text evidence="3 9">Belongs to the D-isomer specific 2-hydroxyacid dehydrogenase family.</text>
</comment>
<keyword evidence="5 9" id="KW-0560">Oxidoreductase</keyword>
<dbReference type="Gene3D" id="3.30.1330.90">
    <property type="entry name" value="D-3-phosphoglycerate dehydrogenase, domain 3"/>
    <property type="match status" value="1"/>
</dbReference>
<dbReference type="SUPFAM" id="SSF52283">
    <property type="entry name" value="Formate/glycerate dehydrogenase catalytic domain-like"/>
    <property type="match status" value="1"/>
</dbReference>
<dbReference type="Gene3D" id="3.30.70.260">
    <property type="match status" value="1"/>
</dbReference>
<dbReference type="NCBIfam" id="TIGR01327">
    <property type="entry name" value="PGDH"/>
    <property type="match status" value="1"/>
</dbReference>
<evidence type="ECO:0000259" key="10">
    <source>
        <dbReference type="PROSITE" id="PS51671"/>
    </source>
</evidence>
<evidence type="ECO:0000256" key="6">
    <source>
        <dbReference type="ARBA" id="ARBA00023027"/>
    </source>
</evidence>
<dbReference type="CDD" id="cd12173">
    <property type="entry name" value="PGDH_4"/>
    <property type="match status" value="1"/>
</dbReference>
<dbReference type="PROSITE" id="PS00671">
    <property type="entry name" value="D_2_HYDROXYACID_DH_3"/>
    <property type="match status" value="1"/>
</dbReference>
<dbReference type="CDD" id="cd04902">
    <property type="entry name" value="ACT_3PGDH-xct"/>
    <property type="match status" value="1"/>
</dbReference>
<proteinExistence type="inferred from homology"/>
<comment type="pathway">
    <text evidence="2 9">Amino-acid biosynthesis; L-serine biosynthesis; L-serine from 3-phospho-D-glycerate: step 1/3.</text>
</comment>
<organism evidence="11 12">
    <name type="scientific">Microbacterium allomyrinae</name>
    <dbReference type="NCBI Taxonomy" id="2830666"/>
    <lineage>
        <taxon>Bacteria</taxon>
        <taxon>Bacillati</taxon>
        <taxon>Actinomycetota</taxon>
        <taxon>Actinomycetes</taxon>
        <taxon>Micrococcales</taxon>
        <taxon>Microbacteriaceae</taxon>
        <taxon>Microbacterium</taxon>
    </lineage>
</organism>
<keyword evidence="9" id="KW-0718">Serine biosynthesis</keyword>
<dbReference type="SUPFAM" id="SSF51735">
    <property type="entry name" value="NAD(P)-binding Rossmann-fold domains"/>
    <property type="match status" value="1"/>
</dbReference>
<evidence type="ECO:0000256" key="9">
    <source>
        <dbReference type="RuleBase" id="RU363003"/>
    </source>
</evidence>
<dbReference type="AlphaFoldDB" id="A0A9X1LVI3"/>
<dbReference type="SUPFAM" id="SSF55021">
    <property type="entry name" value="ACT-like"/>
    <property type="match status" value="1"/>
</dbReference>
<evidence type="ECO:0000313" key="11">
    <source>
        <dbReference type="EMBL" id="MCC2032423.1"/>
    </source>
</evidence>
<dbReference type="GO" id="GO:0006564">
    <property type="term" value="P:L-serine biosynthetic process"/>
    <property type="evidence" value="ECO:0007669"/>
    <property type="project" value="UniProtKB-UniRule"/>
</dbReference>
<feature type="domain" description="ACT" evidence="10">
    <location>
        <begin position="459"/>
        <end position="534"/>
    </location>
</feature>
<dbReference type="InterPro" id="IPR036291">
    <property type="entry name" value="NAD(P)-bd_dom_sf"/>
</dbReference>
<dbReference type="GO" id="GO:0051287">
    <property type="term" value="F:NAD binding"/>
    <property type="evidence" value="ECO:0007669"/>
    <property type="project" value="UniProtKB-UniRule"/>
</dbReference>
<comment type="function">
    <text evidence="1">Catalyzes the reversible oxidation of 3-phospho-D-glycerate to 3-phosphonooxypyruvate, the first step of the phosphorylated L-serine biosynthesis pathway. Also catalyzes the reversible oxidation of 2-hydroxyglutarate to 2-oxoglutarate.</text>
</comment>
<reference evidence="11" key="1">
    <citation type="submission" date="2021-04" db="EMBL/GenBank/DDBJ databases">
        <title>Microbacterium tenobrionis sp. nov. and Microbacterium allomyrinae sp. nov., isolated from larvae of Tenobrio molitor and Allomyrina dichotoma, respectively.</title>
        <authorList>
            <person name="Lee S.D."/>
        </authorList>
    </citation>
    <scope>NUCLEOTIDE SEQUENCE</scope>
    <source>
        <strain evidence="11">BWT-G7</strain>
    </source>
</reference>
<dbReference type="SUPFAM" id="SSF143548">
    <property type="entry name" value="Serine metabolism enzymes domain"/>
    <property type="match status" value="1"/>
</dbReference>
<evidence type="ECO:0000256" key="2">
    <source>
        <dbReference type="ARBA" id="ARBA00005216"/>
    </source>
</evidence>
<dbReference type="EC" id="1.1.1.95" evidence="9"/>
<dbReference type="Pfam" id="PF02826">
    <property type="entry name" value="2-Hacid_dh_C"/>
    <property type="match status" value="1"/>
</dbReference>
<comment type="caution">
    <text evidence="11">The sequence shown here is derived from an EMBL/GenBank/DDBJ whole genome shotgun (WGS) entry which is preliminary data.</text>
</comment>
<evidence type="ECO:0000256" key="7">
    <source>
        <dbReference type="ARBA" id="ARBA00048126"/>
    </source>
</evidence>
<dbReference type="PROSITE" id="PS00670">
    <property type="entry name" value="D_2_HYDROXYACID_DH_2"/>
    <property type="match status" value="1"/>
</dbReference>
<dbReference type="GO" id="GO:0004617">
    <property type="term" value="F:phosphoglycerate dehydrogenase activity"/>
    <property type="evidence" value="ECO:0007669"/>
    <property type="project" value="UniProtKB-UniRule"/>
</dbReference>
<evidence type="ECO:0000256" key="4">
    <source>
        <dbReference type="ARBA" id="ARBA00021582"/>
    </source>
</evidence>